<dbReference type="PIRSF" id="PIRSF021898">
    <property type="entry name" value="UCP021898"/>
    <property type="match status" value="1"/>
</dbReference>
<dbReference type="STRING" id="523846.Mfer_0701"/>
<dbReference type="KEGG" id="mfv:Mfer_0701"/>
<evidence type="ECO:0008006" key="3">
    <source>
        <dbReference type="Google" id="ProtNLM"/>
    </source>
</evidence>
<dbReference type="EMBL" id="CP002278">
    <property type="protein sequence ID" value="ADP77500.1"/>
    <property type="molecule type" value="Genomic_DNA"/>
</dbReference>
<reference evidence="1 2" key="1">
    <citation type="journal article" date="2010" name="Stand. Genomic Sci.">
        <title>Complete genome sequence of Methanothermus fervidus type strain (V24S).</title>
        <authorList>
            <person name="Anderson I."/>
            <person name="Djao O.D."/>
            <person name="Misra M."/>
            <person name="Chertkov O."/>
            <person name="Nolan M."/>
            <person name="Lucas S."/>
            <person name="Lapidus A."/>
            <person name="Del Rio T.G."/>
            <person name="Tice H."/>
            <person name="Cheng J.F."/>
            <person name="Tapia R."/>
            <person name="Han C."/>
            <person name="Goodwin L."/>
            <person name="Pitluck S."/>
            <person name="Liolios K."/>
            <person name="Ivanova N."/>
            <person name="Mavromatis K."/>
            <person name="Mikhailova N."/>
            <person name="Pati A."/>
            <person name="Brambilla E."/>
            <person name="Chen A."/>
            <person name="Palaniappan K."/>
            <person name="Land M."/>
            <person name="Hauser L."/>
            <person name="Chang Y.J."/>
            <person name="Jeffries C.D."/>
            <person name="Sikorski J."/>
            <person name="Spring S."/>
            <person name="Rohde M."/>
            <person name="Eichinger K."/>
            <person name="Huber H."/>
            <person name="Wirth R."/>
            <person name="Goker M."/>
            <person name="Detter J.C."/>
            <person name="Woyke T."/>
            <person name="Bristow J."/>
            <person name="Eisen J.A."/>
            <person name="Markowitz V."/>
            <person name="Hugenholtz P."/>
            <person name="Klenk H.P."/>
            <person name="Kyrpides N.C."/>
        </authorList>
    </citation>
    <scope>NUCLEOTIDE SEQUENCE [LARGE SCALE GENOMIC DNA]</scope>
    <source>
        <strain evidence="2">ATCC 43054 / DSM 2088 / JCM 10308 / V24 S</strain>
    </source>
</reference>
<dbReference type="InterPro" id="IPR046249">
    <property type="entry name" value="DUF6282"/>
</dbReference>
<dbReference type="HOGENOM" id="CLU_060721_1_0_2"/>
<evidence type="ECO:0000313" key="2">
    <source>
        <dbReference type="Proteomes" id="UP000002315"/>
    </source>
</evidence>
<evidence type="ECO:0000313" key="1">
    <source>
        <dbReference type="EMBL" id="ADP77500.1"/>
    </source>
</evidence>
<dbReference type="Proteomes" id="UP000002315">
    <property type="component" value="Chromosome"/>
</dbReference>
<organism evidence="1 2">
    <name type="scientific">Methanothermus fervidus (strain ATCC 43054 / DSM 2088 / JCM 10308 / V24 S)</name>
    <dbReference type="NCBI Taxonomy" id="523846"/>
    <lineage>
        <taxon>Archaea</taxon>
        <taxon>Methanobacteriati</taxon>
        <taxon>Methanobacteriota</taxon>
        <taxon>Methanomada group</taxon>
        <taxon>Methanobacteria</taxon>
        <taxon>Methanobacteriales</taxon>
        <taxon>Methanothermaceae</taxon>
        <taxon>Methanothermus</taxon>
    </lineage>
</organism>
<dbReference type="InterPro" id="IPR016797">
    <property type="entry name" value="UCP021898"/>
</dbReference>
<accession>E3GYW8</accession>
<gene>
    <name evidence="1" type="ordered locus">Mfer_0701</name>
</gene>
<keyword evidence="2" id="KW-1185">Reference proteome</keyword>
<dbReference type="InterPro" id="IPR032466">
    <property type="entry name" value="Metal_Hydrolase"/>
</dbReference>
<dbReference type="AlphaFoldDB" id="E3GYW8"/>
<dbReference type="Pfam" id="PF19799">
    <property type="entry name" value="DUF6282"/>
    <property type="match status" value="1"/>
</dbReference>
<proteinExistence type="predicted"/>
<dbReference type="OrthoDB" id="25479at2157"/>
<name>E3GYW8_METFV</name>
<dbReference type="SUPFAM" id="SSF51556">
    <property type="entry name" value="Metallo-dependent hydrolases"/>
    <property type="match status" value="1"/>
</dbReference>
<protein>
    <recommendedName>
        <fullName evidence="3">Amidohydrolase 2</fullName>
    </recommendedName>
</protein>
<sequence length="266" mass="29593">MLKRKLDTSEIKLEGMIDTHVHTKPDIKPRLKDDISVAKDAKKEKMKALVIKSHGESTVGRAQLATDLVGIDVFGGIVLNENVGGINPNAVEVTAKLGGKIVWLPTVSIDKININKNSLEDVIIIVAENDMVLATGHLKPSQIFQVLDIAQEYNLKKILINHPLTKVVGANLDEQKEMGKYGFLEHCFVACMPKPKHDGLDVTKIVESIKYVGYKRCILATDFGQIHNPPPVLGLKIFIKELMCHGISWKHVKYMTSVNPKKLLYM</sequence>